<dbReference type="EMBL" id="CP017556">
    <property type="protein sequence ID" value="AOW03852.1"/>
    <property type="molecule type" value="Genomic_DNA"/>
</dbReference>
<accession>A0A1D8NDY1</accession>
<name>A0A1D8NDY1_YARLL</name>
<dbReference type="GeneID" id="94583281"/>
<evidence type="ECO:0000313" key="1">
    <source>
        <dbReference type="EMBL" id="AOW03852.1"/>
    </source>
</evidence>
<evidence type="ECO:0000313" key="2">
    <source>
        <dbReference type="Proteomes" id="UP000182444"/>
    </source>
</evidence>
<sequence length="80" mass="9446">MIHLLRKQWRVWSSVSNLTRPQLHEYIAILYKSCRWKRRLGSCQLEALAIGLLFEFRNGLLLLVTRTARRLKQKGREGPA</sequence>
<reference evidence="1 2" key="1">
    <citation type="journal article" date="2016" name="PLoS ONE">
        <title>Sequence Assembly of Yarrowia lipolytica Strain W29/CLIB89 Shows Transposable Element Diversity.</title>
        <authorList>
            <person name="Magnan C."/>
            <person name="Yu J."/>
            <person name="Chang I."/>
            <person name="Jahn E."/>
            <person name="Kanomata Y."/>
            <person name="Wu J."/>
            <person name="Zeller M."/>
            <person name="Oakes M."/>
            <person name="Baldi P."/>
            <person name="Sandmeyer S."/>
        </authorList>
    </citation>
    <scope>NUCLEOTIDE SEQUENCE [LARGE SCALE GENOMIC DNA]</scope>
    <source>
        <strain evidence="2">CLIB89(W29)</strain>
    </source>
</reference>
<protein>
    <submittedName>
        <fullName evidence="1">Uncharacterized protein</fullName>
    </submittedName>
</protein>
<dbReference type="Proteomes" id="UP000182444">
    <property type="component" value="Chromosome 1D"/>
</dbReference>
<organism evidence="1 2">
    <name type="scientific">Yarrowia lipolytica</name>
    <name type="common">Candida lipolytica</name>
    <dbReference type="NCBI Taxonomy" id="4952"/>
    <lineage>
        <taxon>Eukaryota</taxon>
        <taxon>Fungi</taxon>
        <taxon>Dikarya</taxon>
        <taxon>Ascomycota</taxon>
        <taxon>Saccharomycotina</taxon>
        <taxon>Dipodascomycetes</taxon>
        <taxon>Dipodascales</taxon>
        <taxon>Dipodascales incertae sedis</taxon>
        <taxon>Yarrowia</taxon>
    </lineage>
</organism>
<dbReference type="VEuPathDB" id="FungiDB:YALI1_D12523g"/>
<dbReference type="RefSeq" id="XP_068138768.1">
    <property type="nucleotide sequence ID" value="XM_068282667.1"/>
</dbReference>
<gene>
    <name evidence="1" type="ORF">YALI1_D12523g</name>
</gene>
<proteinExistence type="predicted"/>
<dbReference type="AlphaFoldDB" id="A0A1D8NDY1"/>